<feature type="transmembrane region" description="Helical" evidence="1">
    <location>
        <begin position="250"/>
        <end position="275"/>
    </location>
</feature>
<feature type="transmembrane region" description="Helical" evidence="1">
    <location>
        <begin position="180"/>
        <end position="201"/>
    </location>
</feature>
<proteinExistence type="predicted"/>
<dbReference type="EMBL" id="CP019688">
    <property type="protein sequence ID" value="AQQ14836.1"/>
    <property type="molecule type" value="Genomic_DNA"/>
</dbReference>
<dbReference type="InterPro" id="IPR010539">
    <property type="entry name" value="BaxI_1-like"/>
</dbReference>
<organism evidence="2 3">
    <name type="scientific">Corynebacterium glaucum</name>
    <dbReference type="NCBI Taxonomy" id="187491"/>
    <lineage>
        <taxon>Bacteria</taxon>
        <taxon>Bacillati</taxon>
        <taxon>Actinomycetota</taxon>
        <taxon>Actinomycetes</taxon>
        <taxon>Mycobacteriales</taxon>
        <taxon>Corynebacteriaceae</taxon>
        <taxon>Corynebacterium</taxon>
    </lineage>
</organism>
<feature type="transmembrane region" description="Helical" evidence="1">
    <location>
        <begin position="55"/>
        <end position="78"/>
    </location>
</feature>
<dbReference type="PANTHER" id="PTHR41282:SF1">
    <property type="entry name" value="CONSERVED TRANSMEMBRANE PROTEIN-RELATED"/>
    <property type="match status" value="1"/>
</dbReference>
<name>A0A1Q2HVF1_9CORY</name>
<keyword evidence="3" id="KW-1185">Reference proteome</keyword>
<gene>
    <name evidence="2" type="ORF">CGLAU_04310</name>
</gene>
<feature type="transmembrane region" description="Helical" evidence="1">
    <location>
        <begin position="84"/>
        <end position="106"/>
    </location>
</feature>
<dbReference type="Proteomes" id="UP000217209">
    <property type="component" value="Chromosome"/>
</dbReference>
<evidence type="ECO:0000313" key="3">
    <source>
        <dbReference type="Proteomes" id="UP000217209"/>
    </source>
</evidence>
<feature type="transmembrane region" description="Helical" evidence="1">
    <location>
        <begin position="113"/>
        <end position="135"/>
    </location>
</feature>
<dbReference type="OrthoDB" id="116480at2"/>
<dbReference type="Pfam" id="PF12811">
    <property type="entry name" value="BaxI_1"/>
    <property type="match status" value="1"/>
</dbReference>
<dbReference type="KEGG" id="cgv:CGLAU_04310"/>
<feature type="transmembrane region" description="Helical" evidence="1">
    <location>
        <begin position="147"/>
        <end position="168"/>
    </location>
</feature>
<accession>A0A1Q2HVF1</accession>
<dbReference type="PANTHER" id="PTHR41282">
    <property type="entry name" value="CONSERVED TRANSMEMBRANE PROTEIN-RELATED"/>
    <property type="match status" value="1"/>
</dbReference>
<dbReference type="RefSeq" id="WP_095659619.1">
    <property type="nucleotide sequence ID" value="NZ_BAAAKB010000006.1"/>
</dbReference>
<sequence>MSSNNPVLTNLPGAQSQNGYGYQQQGYGYQDGYGAGAPQMPQMGEQQRPMTVADVTAKTGITLAVIIVAAVASFFLWAAGLQPLASILTIVGAIGSFITVLVHSFGSKFGSPVITLVYAVFEGLFLGGFSFMIAGRFTVAGADGGALIGQAIIGTIGVFIGMLFVYRTGAIQVTNRFNRVLTGAIFGVLIMALGNFLLAIFTGMSPLRDGGTLSIIFGVVCVVLAALAFLQDFDMADKLVRTGAPERAAWGVALGLAVTLVWLYTEILRLLSYFADR</sequence>
<keyword evidence="1" id="KW-0472">Membrane</keyword>
<evidence type="ECO:0000313" key="2">
    <source>
        <dbReference type="EMBL" id="AQQ14836.1"/>
    </source>
</evidence>
<dbReference type="PIRSF" id="PIRSF009160">
    <property type="entry name" value="UCP009160"/>
    <property type="match status" value="1"/>
</dbReference>
<feature type="transmembrane region" description="Helical" evidence="1">
    <location>
        <begin position="213"/>
        <end position="230"/>
    </location>
</feature>
<evidence type="ECO:0000256" key="1">
    <source>
        <dbReference type="SAM" id="Phobius"/>
    </source>
</evidence>
<protein>
    <submittedName>
        <fullName evidence="2">Bax inhibitor 1 like protein</fullName>
    </submittedName>
</protein>
<reference evidence="2 3" key="1">
    <citation type="submission" date="2016-12" db="EMBL/GenBank/DDBJ databases">
        <authorList>
            <person name="Song W.-J."/>
            <person name="Kurnit D.M."/>
        </authorList>
    </citation>
    <scope>NUCLEOTIDE SEQUENCE [LARGE SCALE GENOMIC DNA]</scope>
    <source>
        <strain evidence="2 3">DSM 30827</strain>
    </source>
</reference>
<dbReference type="AlphaFoldDB" id="A0A1Q2HVF1"/>
<keyword evidence="1" id="KW-1133">Transmembrane helix</keyword>
<keyword evidence="1" id="KW-0812">Transmembrane</keyword>